<dbReference type="GO" id="GO:0003700">
    <property type="term" value="F:DNA-binding transcription factor activity"/>
    <property type="evidence" value="ECO:0007669"/>
    <property type="project" value="TreeGrafter"/>
</dbReference>
<dbReference type="GO" id="GO:0000976">
    <property type="term" value="F:transcription cis-regulatory region binding"/>
    <property type="evidence" value="ECO:0007669"/>
    <property type="project" value="TreeGrafter"/>
</dbReference>
<dbReference type="InterPro" id="IPR046335">
    <property type="entry name" value="LacI/GalR-like_sensor"/>
</dbReference>
<protein>
    <submittedName>
        <fullName evidence="6">Transcriptional regulator</fullName>
    </submittedName>
</protein>
<evidence type="ECO:0000256" key="4">
    <source>
        <dbReference type="SAM" id="MobiDB-lite"/>
    </source>
</evidence>
<feature type="region of interest" description="Disordered" evidence="4">
    <location>
        <begin position="1"/>
        <end position="20"/>
    </location>
</feature>
<dbReference type="InterPro" id="IPR028082">
    <property type="entry name" value="Peripla_BP_I"/>
</dbReference>
<evidence type="ECO:0000256" key="1">
    <source>
        <dbReference type="ARBA" id="ARBA00023015"/>
    </source>
</evidence>
<reference evidence="6 7" key="1">
    <citation type="submission" date="2017-08" db="EMBL/GenBank/DDBJ databases">
        <title>Lysobacter sylvestris genome.</title>
        <authorList>
            <person name="Zhang D.-C."/>
            <person name="Albuquerque L."/>
            <person name="Franca L."/>
            <person name="Froufe H.J.C."/>
            <person name="Barroso C."/>
            <person name="Egas C."/>
            <person name="Da Costa M."/>
            <person name="Margesin R."/>
        </authorList>
    </citation>
    <scope>NUCLEOTIDE SEQUENCE [LARGE SCALE GENOMIC DNA]</scope>
    <source>
        <strain evidence="6 7">AM20-91</strain>
    </source>
</reference>
<dbReference type="CDD" id="cd01392">
    <property type="entry name" value="HTH_LacI"/>
    <property type="match status" value="1"/>
</dbReference>
<dbReference type="PROSITE" id="PS00356">
    <property type="entry name" value="HTH_LACI_1"/>
    <property type="match status" value="1"/>
</dbReference>
<dbReference type="InterPro" id="IPR000843">
    <property type="entry name" value="HTH_LacI"/>
</dbReference>
<evidence type="ECO:0000313" key="7">
    <source>
        <dbReference type="Proteomes" id="UP000236220"/>
    </source>
</evidence>
<keyword evidence="3" id="KW-0804">Transcription</keyword>
<sequence>MAPAKSKSRSGHVQTPLPVPGDHLTMADLAKVAGVSAITVSRALRDSPLVNAETRARVRQVAEQYGYAFNVSARNLRLRRSMTVAVVVEMKPSLERQMSGPYPLELLGGITQELTSSGYSVLLTSLQGGALPNTQAADGVILLGQGAHEDAMHEVGRWGKPMVVWGAVSRHESQVVVGSDNRGGGALAAERFIALGRSRPAFLGDRAHGEFAERFDGFVASLSKYGIVPQAPVVSAFTVNAGAKAVHALLDQHPQVDALFAVSDLLAIGAIRALIERGRRVPEDVSVIGYDDTPLGATYVPPLSSVHQNFVDAGVLLARKVRALIEGEPAGSETLHTHLVVRAT</sequence>
<evidence type="ECO:0000259" key="5">
    <source>
        <dbReference type="PROSITE" id="PS50932"/>
    </source>
</evidence>
<accession>A0A2K1Q390</accession>
<dbReference type="Pfam" id="PF13377">
    <property type="entry name" value="Peripla_BP_3"/>
    <property type="match status" value="1"/>
</dbReference>
<dbReference type="PROSITE" id="PS50932">
    <property type="entry name" value="HTH_LACI_2"/>
    <property type="match status" value="1"/>
</dbReference>
<dbReference type="InterPro" id="IPR010982">
    <property type="entry name" value="Lambda_DNA-bd_dom_sf"/>
</dbReference>
<dbReference type="PANTHER" id="PTHR30146">
    <property type="entry name" value="LACI-RELATED TRANSCRIPTIONAL REPRESSOR"/>
    <property type="match status" value="1"/>
</dbReference>
<dbReference type="SUPFAM" id="SSF47413">
    <property type="entry name" value="lambda repressor-like DNA-binding domains"/>
    <property type="match status" value="1"/>
</dbReference>
<dbReference type="Proteomes" id="UP000236220">
    <property type="component" value="Unassembled WGS sequence"/>
</dbReference>
<proteinExistence type="predicted"/>
<feature type="compositionally biased region" description="Basic residues" evidence="4">
    <location>
        <begin position="1"/>
        <end position="10"/>
    </location>
</feature>
<name>A0A2K1Q390_9GAMM</name>
<dbReference type="EMBL" id="NPZB01000001">
    <property type="protein sequence ID" value="PNS09512.1"/>
    <property type="molecule type" value="Genomic_DNA"/>
</dbReference>
<keyword evidence="7" id="KW-1185">Reference proteome</keyword>
<dbReference type="Gene3D" id="3.40.50.2300">
    <property type="match status" value="2"/>
</dbReference>
<dbReference type="SUPFAM" id="SSF53822">
    <property type="entry name" value="Periplasmic binding protein-like I"/>
    <property type="match status" value="1"/>
</dbReference>
<evidence type="ECO:0000256" key="3">
    <source>
        <dbReference type="ARBA" id="ARBA00023163"/>
    </source>
</evidence>
<evidence type="ECO:0000313" key="6">
    <source>
        <dbReference type="EMBL" id="PNS09512.1"/>
    </source>
</evidence>
<dbReference type="AlphaFoldDB" id="A0A2K1Q390"/>
<comment type="caution">
    <text evidence="6">The sequence shown here is derived from an EMBL/GenBank/DDBJ whole genome shotgun (WGS) entry which is preliminary data.</text>
</comment>
<feature type="domain" description="HTH lacI-type" evidence="5">
    <location>
        <begin position="24"/>
        <end position="78"/>
    </location>
</feature>
<dbReference type="Gene3D" id="1.10.260.40">
    <property type="entry name" value="lambda repressor-like DNA-binding domains"/>
    <property type="match status" value="1"/>
</dbReference>
<dbReference type="CDD" id="cd06295">
    <property type="entry name" value="PBP1_CelR"/>
    <property type="match status" value="1"/>
</dbReference>
<dbReference type="PANTHER" id="PTHR30146:SF120">
    <property type="entry name" value="ALANINE RACEMASE"/>
    <property type="match status" value="1"/>
</dbReference>
<dbReference type="SMART" id="SM00354">
    <property type="entry name" value="HTH_LACI"/>
    <property type="match status" value="1"/>
</dbReference>
<organism evidence="6 7">
    <name type="scientific">Solilutibacter silvestris</name>
    <dbReference type="NCBI Taxonomy" id="1645665"/>
    <lineage>
        <taxon>Bacteria</taxon>
        <taxon>Pseudomonadati</taxon>
        <taxon>Pseudomonadota</taxon>
        <taxon>Gammaproteobacteria</taxon>
        <taxon>Lysobacterales</taxon>
        <taxon>Lysobacteraceae</taxon>
        <taxon>Solilutibacter</taxon>
    </lineage>
</organism>
<keyword evidence="2" id="KW-0238">DNA-binding</keyword>
<keyword evidence="1" id="KW-0805">Transcription regulation</keyword>
<dbReference type="Pfam" id="PF00356">
    <property type="entry name" value="LacI"/>
    <property type="match status" value="1"/>
</dbReference>
<evidence type="ECO:0000256" key="2">
    <source>
        <dbReference type="ARBA" id="ARBA00023125"/>
    </source>
</evidence>
<gene>
    <name evidence="6" type="ORF">Lysil_1141</name>
</gene>